<keyword evidence="5" id="KW-1185">Reference proteome</keyword>
<proteinExistence type="inferred from homology"/>
<reference evidence="4 5" key="1">
    <citation type="submission" date="2024-09" db="EMBL/GenBank/DDBJ databases">
        <authorList>
            <person name="Sun Q."/>
            <person name="Mori K."/>
        </authorList>
    </citation>
    <scope>NUCLEOTIDE SEQUENCE [LARGE SCALE GENOMIC DNA]</scope>
    <source>
        <strain evidence="4 5">TBRC 7907</strain>
    </source>
</reference>
<comment type="caution">
    <text evidence="4">The sequence shown here is derived from an EMBL/GenBank/DDBJ whole genome shotgun (WGS) entry which is preliminary data.</text>
</comment>
<evidence type="ECO:0000256" key="2">
    <source>
        <dbReference type="SAM" id="MobiDB-lite"/>
    </source>
</evidence>
<evidence type="ECO:0000256" key="1">
    <source>
        <dbReference type="ARBA" id="ARBA00008791"/>
    </source>
</evidence>
<dbReference type="PANTHER" id="PTHR31964">
    <property type="entry name" value="ADENINE NUCLEOTIDE ALPHA HYDROLASES-LIKE SUPERFAMILY PROTEIN"/>
    <property type="match status" value="1"/>
</dbReference>
<feature type="domain" description="UspA" evidence="3">
    <location>
        <begin position="5"/>
        <end position="138"/>
    </location>
</feature>
<dbReference type="EMBL" id="JBHLZU010000023">
    <property type="protein sequence ID" value="MFB9907619.1"/>
    <property type="molecule type" value="Genomic_DNA"/>
</dbReference>
<protein>
    <submittedName>
        <fullName evidence="4">Universal stress protein</fullName>
    </submittedName>
</protein>
<dbReference type="PRINTS" id="PR01438">
    <property type="entry name" value="UNVRSLSTRESS"/>
</dbReference>
<feature type="region of interest" description="Disordered" evidence="2">
    <location>
        <begin position="139"/>
        <end position="158"/>
    </location>
</feature>
<accession>A0ABV6A6S9</accession>
<dbReference type="InterPro" id="IPR006016">
    <property type="entry name" value="UspA"/>
</dbReference>
<dbReference type="RefSeq" id="WP_377858112.1">
    <property type="nucleotide sequence ID" value="NZ_JBHLZU010000023.1"/>
</dbReference>
<dbReference type="SUPFAM" id="SSF52402">
    <property type="entry name" value="Adenine nucleotide alpha hydrolases-like"/>
    <property type="match status" value="1"/>
</dbReference>
<evidence type="ECO:0000259" key="3">
    <source>
        <dbReference type="Pfam" id="PF00582"/>
    </source>
</evidence>
<evidence type="ECO:0000313" key="4">
    <source>
        <dbReference type="EMBL" id="MFB9907619.1"/>
    </source>
</evidence>
<name>A0ABV6A6S9_9PSEU</name>
<gene>
    <name evidence="4" type="ORF">ACFFQA_27105</name>
</gene>
<dbReference type="Gene3D" id="3.40.50.620">
    <property type="entry name" value="HUPs"/>
    <property type="match status" value="1"/>
</dbReference>
<sequence length="158" mass="16881">MSRSTIVVGVDESESSHAALVWALREAVIRGATVLAVNVWSHEPLSDFAFTSVEAVRQASRTLLADAVDQAREHVPAAVWVETSSVSGNPSVRLLEAADDAELLVVGSHRGGLLREVMLGSCSSACVRHATVPVVVIPPPGRDRHHKHEAEPPIVPTY</sequence>
<organism evidence="4 5">
    <name type="scientific">Allokutzneria oryzae</name>
    <dbReference type="NCBI Taxonomy" id="1378989"/>
    <lineage>
        <taxon>Bacteria</taxon>
        <taxon>Bacillati</taxon>
        <taxon>Actinomycetota</taxon>
        <taxon>Actinomycetes</taxon>
        <taxon>Pseudonocardiales</taxon>
        <taxon>Pseudonocardiaceae</taxon>
        <taxon>Allokutzneria</taxon>
    </lineage>
</organism>
<dbReference type="CDD" id="cd00293">
    <property type="entry name" value="USP-like"/>
    <property type="match status" value="1"/>
</dbReference>
<dbReference type="Proteomes" id="UP001589693">
    <property type="component" value="Unassembled WGS sequence"/>
</dbReference>
<evidence type="ECO:0000313" key="5">
    <source>
        <dbReference type="Proteomes" id="UP001589693"/>
    </source>
</evidence>
<dbReference type="PANTHER" id="PTHR31964:SF113">
    <property type="entry name" value="USPA DOMAIN-CONTAINING PROTEIN"/>
    <property type="match status" value="1"/>
</dbReference>
<dbReference type="Pfam" id="PF00582">
    <property type="entry name" value="Usp"/>
    <property type="match status" value="1"/>
</dbReference>
<dbReference type="InterPro" id="IPR014729">
    <property type="entry name" value="Rossmann-like_a/b/a_fold"/>
</dbReference>
<dbReference type="InterPro" id="IPR006015">
    <property type="entry name" value="Universal_stress_UspA"/>
</dbReference>
<comment type="similarity">
    <text evidence="1">Belongs to the universal stress protein A family.</text>
</comment>